<evidence type="ECO:0000259" key="13">
    <source>
        <dbReference type="PROSITE" id="PS51569"/>
    </source>
</evidence>
<keyword evidence="8 11" id="KW-0539">Nucleus</keyword>
<dbReference type="EMBL" id="JAACJN010000510">
    <property type="protein sequence ID" value="KAF5341341.1"/>
    <property type="molecule type" value="Genomic_DNA"/>
</dbReference>
<keyword evidence="6 11" id="KW-0949">S-adenosyl-L-methionine</keyword>
<feature type="compositionally biased region" description="Basic and acidic residues" evidence="12">
    <location>
        <begin position="1"/>
        <end position="12"/>
    </location>
</feature>
<evidence type="ECO:0000256" key="2">
    <source>
        <dbReference type="ARBA" id="ARBA00012190"/>
    </source>
</evidence>
<dbReference type="CDD" id="cd02440">
    <property type="entry name" value="AdoMet_MTases"/>
    <property type="match status" value="1"/>
</dbReference>
<comment type="function">
    <text evidence="11">Histone methyltransferase that specifically trimethylates histone H3 to form H3K79me3. This methylation is required for telomere silencing and for the pachytene checkpoint during the meiotic cell cycle by allowing the recruitment of RAD9 to double strand breaks. Nucleosomes are preferred as substrate compared to free histone.</text>
</comment>
<dbReference type="Pfam" id="PF08123">
    <property type="entry name" value="DOT1"/>
    <property type="match status" value="1"/>
</dbReference>
<name>A0A8H5CHV6_9AGAR</name>
<keyword evidence="5 11" id="KW-0808">Transferase</keyword>
<evidence type="ECO:0000256" key="11">
    <source>
        <dbReference type="RuleBase" id="RU271113"/>
    </source>
</evidence>
<accession>A0A8H5CHV6</accession>
<dbReference type="SUPFAM" id="SSF53335">
    <property type="entry name" value="S-adenosyl-L-methionine-dependent methyltransferases"/>
    <property type="match status" value="1"/>
</dbReference>
<evidence type="ECO:0000256" key="1">
    <source>
        <dbReference type="ARBA" id="ARBA00004123"/>
    </source>
</evidence>
<evidence type="ECO:0000313" key="15">
    <source>
        <dbReference type="Proteomes" id="UP000518752"/>
    </source>
</evidence>
<evidence type="ECO:0000256" key="6">
    <source>
        <dbReference type="ARBA" id="ARBA00022691"/>
    </source>
</evidence>
<dbReference type="EC" id="2.1.1.360" evidence="2 11"/>
<dbReference type="InterPro" id="IPR029063">
    <property type="entry name" value="SAM-dependent_MTases_sf"/>
</dbReference>
<comment type="catalytic activity">
    <reaction evidence="10 11">
        <text>L-lysyl(79)-[histone H3] + 3 S-adenosyl-L-methionine = N(6),N(6),N(6)-trimethyl-L-lysyl(79)-[histone H3] + 3 S-adenosyl-L-homocysteine + 3 H(+)</text>
        <dbReference type="Rhea" id="RHEA:60328"/>
        <dbReference type="Rhea" id="RHEA-COMP:15549"/>
        <dbReference type="Rhea" id="RHEA-COMP:15552"/>
        <dbReference type="ChEBI" id="CHEBI:15378"/>
        <dbReference type="ChEBI" id="CHEBI:29969"/>
        <dbReference type="ChEBI" id="CHEBI:57856"/>
        <dbReference type="ChEBI" id="CHEBI:59789"/>
        <dbReference type="ChEBI" id="CHEBI:61961"/>
        <dbReference type="EC" id="2.1.1.360"/>
    </reaction>
</comment>
<evidence type="ECO:0000256" key="10">
    <source>
        <dbReference type="ARBA" id="ARBA00047770"/>
    </source>
</evidence>
<dbReference type="GO" id="GO:0140956">
    <property type="term" value="F:histone H3K79 trimethyltransferase activity"/>
    <property type="evidence" value="ECO:0007669"/>
    <property type="project" value="UniProtKB-EC"/>
</dbReference>
<dbReference type="GO" id="GO:0005634">
    <property type="term" value="C:nucleus"/>
    <property type="evidence" value="ECO:0007669"/>
    <property type="project" value="UniProtKB-SubCell"/>
</dbReference>
<dbReference type="PANTHER" id="PTHR21451">
    <property type="entry name" value="HISTONE H3 METHYLTRANSFERASE"/>
    <property type="match status" value="1"/>
</dbReference>
<comment type="miscellaneous">
    <text evidence="11">In contrast to other lysine histone methyltransferases, it does not contain a SET domain, suggesting the existence of another mechanism for methylation of lysine residues of histones.</text>
</comment>
<dbReference type="GO" id="GO:0032259">
    <property type="term" value="P:methylation"/>
    <property type="evidence" value="ECO:0007669"/>
    <property type="project" value="UniProtKB-KW"/>
</dbReference>
<reference evidence="14 15" key="1">
    <citation type="journal article" date="2020" name="ISME J.">
        <title>Uncovering the hidden diversity of litter-decomposition mechanisms in mushroom-forming fungi.</title>
        <authorList>
            <person name="Floudas D."/>
            <person name="Bentzer J."/>
            <person name="Ahren D."/>
            <person name="Johansson T."/>
            <person name="Persson P."/>
            <person name="Tunlid A."/>
        </authorList>
    </citation>
    <scope>NUCLEOTIDE SEQUENCE [LARGE SCALE GENOMIC DNA]</scope>
    <source>
        <strain evidence="14 15">CBS 406.79</strain>
    </source>
</reference>
<sequence>MRPWDSWHKEVEAQTAKKTPLTPAQRAALYRKRKEKKAQQYVNPIRAVSSSTRGNKEHEIKIRLSSFGSNTNVQREGTQVHPGNFASPSFPNELSFEVITPLSINSIFSFLRQRGYAIDGLYESFTPSSMAAVNENITFYSPLFPSIKANSIDCPYPVVVFTFPGEVAFERYPLCSSCRIIDYQPVVDLIETIEILSNTLMYDSSNNLKVNLQQLKLAVAQKDYPVFESALKDINKIFSSSPPLTSPDTRCMVQLLQEIYDRCLKPRRKKLKGGQDETVYGELMPSFLEHLFEIANIGPHSSYLDLGSGIGNTVTQAALTQGCTAYGIEINGSVADIADLMLEAAITRSKIWGVSIGHMEVIRGDMMRSAKVLEWVQAADLVLANNFKFEKLNEDMKALLKRMKPDAILVSLKSFQIAGTTRSGRIRANNEDVGHLFEVSKHQYLSGDVSWTDQGGDYYIHRKIT</sequence>
<keyword evidence="4 11" id="KW-0489">Methyltransferase</keyword>
<evidence type="ECO:0000256" key="5">
    <source>
        <dbReference type="ARBA" id="ARBA00022679"/>
    </source>
</evidence>
<comment type="activity regulation">
    <text evidence="11">Ubiquitination of histone H2B to form H2BK123ub1 is required for efficient DOT1 methyltransferase activity on histone H3.</text>
</comment>
<dbReference type="PROSITE" id="PS51569">
    <property type="entry name" value="DOT1"/>
    <property type="match status" value="1"/>
</dbReference>
<keyword evidence="7 11" id="KW-0156">Chromatin regulator</keyword>
<evidence type="ECO:0000256" key="3">
    <source>
        <dbReference type="ARBA" id="ARBA00020987"/>
    </source>
</evidence>
<feature type="region of interest" description="Disordered" evidence="12">
    <location>
        <begin position="1"/>
        <end position="20"/>
    </location>
</feature>
<evidence type="ECO:0000256" key="9">
    <source>
        <dbReference type="ARBA" id="ARBA00029821"/>
    </source>
</evidence>
<dbReference type="GO" id="GO:0000077">
    <property type="term" value="P:DNA damage checkpoint signaling"/>
    <property type="evidence" value="ECO:0007669"/>
    <property type="project" value="TreeGrafter"/>
</dbReference>
<dbReference type="AlphaFoldDB" id="A0A8H5CHV6"/>
<dbReference type="GO" id="GO:0006281">
    <property type="term" value="P:DNA repair"/>
    <property type="evidence" value="ECO:0007669"/>
    <property type="project" value="TreeGrafter"/>
</dbReference>
<dbReference type="OrthoDB" id="443402at2759"/>
<proteinExistence type="inferred from homology"/>
<gene>
    <name evidence="14" type="ORF">D9757_015429</name>
</gene>
<evidence type="ECO:0000256" key="7">
    <source>
        <dbReference type="ARBA" id="ARBA00022853"/>
    </source>
</evidence>
<dbReference type="Gene3D" id="3.40.50.150">
    <property type="entry name" value="Vaccinia Virus protein VP39"/>
    <property type="match status" value="1"/>
</dbReference>
<dbReference type="InterPro" id="IPR025789">
    <property type="entry name" value="DOT1_dom"/>
</dbReference>
<comment type="subcellular location">
    <subcellularLocation>
        <location evidence="1 11">Nucleus</location>
    </subcellularLocation>
</comment>
<comment type="similarity">
    <text evidence="11">Belongs to the class I-like SAM-binding methyltransferase superfamily. DOT1 family.</text>
</comment>
<protein>
    <recommendedName>
        <fullName evidence="3 11">Histone-lysine N-methyltransferase, H3 lysine-79 specific</fullName>
        <ecNumber evidence="2 11">2.1.1.360</ecNumber>
    </recommendedName>
    <alternativeName>
        <fullName evidence="9 11">Histone H3-K79 methyltransferase</fullName>
    </alternativeName>
</protein>
<dbReference type="Proteomes" id="UP000518752">
    <property type="component" value="Unassembled WGS sequence"/>
</dbReference>
<comment type="caution">
    <text evidence="14">The sequence shown here is derived from an EMBL/GenBank/DDBJ whole genome shotgun (WGS) entry which is preliminary data.</text>
</comment>
<keyword evidence="15" id="KW-1185">Reference proteome</keyword>
<evidence type="ECO:0000256" key="4">
    <source>
        <dbReference type="ARBA" id="ARBA00022603"/>
    </source>
</evidence>
<evidence type="ECO:0000256" key="12">
    <source>
        <dbReference type="SAM" id="MobiDB-lite"/>
    </source>
</evidence>
<organism evidence="14 15">
    <name type="scientific">Collybiopsis confluens</name>
    <dbReference type="NCBI Taxonomy" id="2823264"/>
    <lineage>
        <taxon>Eukaryota</taxon>
        <taxon>Fungi</taxon>
        <taxon>Dikarya</taxon>
        <taxon>Basidiomycota</taxon>
        <taxon>Agaricomycotina</taxon>
        <taxon>Agaricomycetes</taxon>
        <taxon>Agaricomycetidae</taxon>
        <taxon>Agaricales</taxon>
        <taxon>Marasmiineae</taxon>
        <taxon>Omphalotaceae</taxon>
        <taxon>Collybiopsis</taxon>
    </lineage>
</organism>
<feature type="domain" description="DOT1" evidence="13">
    <location>
        <begin position="170"/>
        <end position="465"/>
    </location>
</feature>
<evidence type="ECO:0000313" key="14">
    <source>
        <dbReference type="EMBL" id="KAF5341341.1"/>
    </source>
</evidence>
<dbReference type="PANTHER" id="PTHR21451:SF0">
    <property type="entry name" value="HISTONE-LYSINE N-METHYLTRANSFERASE, H3 LYSINE-79 SPECIFIC"/>
    <property type="match status" value="1"/>
</dbReference>
<dbReference type="InterPro" id="IPR030445">
    <property type="entry name" value="H3-K79_meTrfase"/>
</dbReference>
<evidence type="ECO:0000256" key="8">
    <source>
        <dbReference type="ARBA" id="ARBA00023242"/>
    </source>
</evidence>